<feature type="region of interest" description="Disordered" evidence="1">
    <location>
        <begin position="1"/>
        <end position="61"/>
    </location>
</feature>
<evidence type="ECO:0000313" key="5">
    <source>
        <dbReference type="Proteomes" id="UP000663877"/>
    </source>
</evidence>
<dbReference type="AlphaFoldDB" id="A0A815V6H7"/>
<organism evidence="2 5">
    <name type="scientific">Adineta steineri</name>
    <dbReference type="NCBI Taxonomy" id="433720"/>
    <lineage>
        <taxon>Eukaryota</taxon>
        <taxon>Metazoa</taxon>
        <taxon>Spiralia</taxon>
        <taxon>Gnathifera</taxon>
        <taxon>Rotifera</taxon>
        <taxon>Eurotatoria</taxon>
        <taxon>Bdelloidea</taxon>
        <taxon>Adinetida</taxon>
        <taxon>Adinetidae</taxon>
        <taxon>Adineta</taxon>
    </lineage>
</organism>
<dbReference type="EMBL" id="CAJNOM010004051">
    <property type="protein sequence ID" value="CAF1652064.1"/>
    <property type="molecule type" value="Genomic_DNA"/>
</dbReference>
<evidence type="ECO:0000313" key="2">
    <source>
        <dbReference type="EMBL" id="CAF1526501.1"/>
    </source>
</evidence>
<accession>A0A815V6H7</accession>
<evidence type="ECO:0000313" key="3">
    <source>
        <dbReference type="EMBL" id="CAF1652064.1"/>
    </source>
</evidence>
<dbReference type="EMBL" id="CAJNOI010003686">
    <property type="protein sequence ID" value="CAF1526501.1"/>
    <property type="molecule type" value="Genomic_DNA"/>
</dbReference>
<gene>
    <name evidence="2" type="ORF">BJG266_LOCUS44610</name>
    <name evidence="3" type="ORF">QVE165_LOCUS61586</name>
</gene>
<proteinExistence type="predicted"/>
<keyword evidence="4" id="KW-1185">Reference proteome</keyword>
<dbReference type="Proteomes" id="UP000663877">
    <property type="component" value="Unassembled WGS sequence"/>
</dbReference>
<name>A0A815V6H7_9BILA</name>
<evidence type="ECO:0000313" key="4">
    <source>
        <dbReference type="Proteomes" id="UP000663832"/>
    </source>
</evidence>
<feature type="compositionally biased region" description="Low complexity" evidence="1">
    <location>
        <begin position="11"/>
        <end position="23"/>
    </location>
</feature>
<evidence type="ECO:0000256" key="1">
    <source>
        <dbReference type="SAM" id="MobiDB-lite"/>
    </source>
</evidence>
<protein>
    <submittedName>
        <fullName evidence="2">Uncharacterized protein</fullName>
    </submittedName>
</protein>
<feature type="compositionally biased region" description="Polar residues" evidence="1">
    <location>
        <begin position="33"/>
        <end position="53"/>
    </location>
</feature>
<comment type="caution">
    <text evidence="2">The sequence shown here is derived from an EMBL/GenBank/DDBJ whole genome shotgun (WGS) entry which is preliminary data.</text>
</comment>
<sequence>MSQNTDHYQLATPTSASPSNNNSKRLLSHQRFLPTSSDFNTPSSLVSTTRSDSPSPPFHTNHYNDKYAFTLDISSPMAKTKNDRNLKSQFYTFDMDTNDEQNLHSPFELGNDLKEFFLAI</sequence>
<reference evidence="2" key="1">
    <citation type="submission" date="2021-02" db="EMBL/GenBank/DDBJ databases">
        <authorList>
            <person name="Nowell W R."/>
        </authorList>
    </citation>
    <scope>NUCLEOTIDE SEQUENCE</scope>
</reference>
<dbReference type="Proteomes" id="UP000663832">
    <property type="component" value="Unassembled WGS sequence"/>
</dbReference>